<reference evidence="10" key="1">
    <citation type="journal article" date="2021" name="Mol. Ecol. Resour.">
        <title>Phylogenomic analyses of the genus Drosophila reveals genomic signals of climate adaptation.</title>
        <authorList>
            <person name="Li F."/>
            <person name="Rane R.V."/>
            <person name="Luria V."/>
            <person name="Xiong Z."/>
            <person name="Chen J."/>
            <person name="Li Z."/>
            <person name="Catullo R.A."/>
            <person name="Griffin P.C."/>
            <person name="Schiffer M."/>
            <person name="Pearce S."/>
            <person name="Lee S.F."/>
            <person name="McElroy K."/>
            <person name="Stocker A."/>
            <person name="Shirriffs J."/>
            <person name="Cockerell F."/>
            <person name="Coppin C."/>
            <person name="Sgro C.M."/>
            <person name="Karger A."/>
            <person name="Cain J.W."/>
            <person name="Weber J.A."/>
            <person name="Santpere G."/>
            <person name="Kirschner M.W."/>
            <person name="Hoffmann A.A."/>
            <person name="Oakeshott J.G."/>
            <person name="Zhang G."/>
        </authorList>
    </citation>
    <scope>NUCLEOTIDE SEQUENCE</scope>
    <source>
        <strain evidence="10">BGI-SZ-2011g</strain>
    </source>
</reference>
<name>A0AAD4JW22_9MUSC</name>
<accession>A0AAD4JW22</accession>
<evidence type="ECO:0000256" key="6">
    <source>
        <dbReference type="ARBA" id="ARBA00023268"/>
    </source>
</evidence>
<dbReference type="Pfam" id="PF00763">
    <property type="entry name" value="THF_DHG_CYH"/>
    <property type="match status" value="1"/>
</dbReference>
<dbReference type="GO" id="GO:0005739">
    <property type="term" value="C:mitochondrion"/>
    <property type="evidence" value="ECO:0007669"/>
    <property type="project" value="TreeGrafter"/>
</dbReference>
<dbReference type="InterPro" id="IPR020631">
    <property type="entry name" value="THF_DH/CycHdrlase_NAD-bd_dom"/>
</dbReference>
<dbReference type="PRINTS" id="PR00085">
    <property type="entry name" value="THFDHDRGNASE"/>
</dbReference>
<keyword evidence="11" id="KW-1185">Reference proteome</keyword>
<dbReference type="SUPFAM" id="SSF51735">
    <property type="entry name" value="NAD(P)-binding Rossmann-fold domains"/>
    <property type="match status" value="1"/>
</dbReference>
<evidence type="ECO:0000256" key="7">
    <source>
        <dbReference type="ARBA" id="ARBA00036357"/>
    </source>
</evidence>
<dbReference type="AlphaFoldDB" id="A0AAD4JW22"/>
<keyword evidence="4" id="KW-0378">Hydrolase</keyword>
<dbReference type="HAMAP" id="MF_01576">
    <property type="entry name" value="THF_DHG_CYH"/>
    <property type="match status" value="1"/>
</dbReference>
<sequence length="310" mass="33510">MPVFHFRSNMAQIIDGSGLAKDLRCELRKELEQFTAAGHRAPHLTAIMVGEDPASQKYVQNKMNACKEIGISSETKVLPASTTQDELLELIREQNANPNVNGILVQLPVPEHMDERTICNAVCVTKDVDGFNEINVGRLALDMEGIIPATPQGIKAMLELSNIETFGRNAVVVGRSKNVSLPIAILLSSDGKNATKALDATVTICHRYTPPKELAKFCRQADIIVVAVGKPGLITKDMVKPGACVIDVGINRVQDEAGNFRLVGDVDFEEVRQVAGHISPVPGGVGPMTVAMLMKNTIKAAKSQVDYQCD</sequence>
<dbReference type="GO" id="GO:0004477">
    <property type="term" value="F:methenyltetrahydrofolate cyclohydrolase activity"/>
    <property type="evidence" value="ECO:0007669"/>
    <property type="project" value="UniProtKB-EC"/>
</dbReference>
<dbReference type="EC" id="3.5.4.9" evidence="2"/>
<keyword evidence="3" id="KW-0554">One-carbon metabolism</keyword>
<gene>
    <name evidence="10" type="ORF">KR093_009788</name>
</gene>
<dbReference type="InterPro" id="IPR020867">
    <property type="entry name" value="THF_DH/CycHdrlase_CS"/>
</dbReference>
<dbReference type="GO" id="GO:0035999">
    <property type="term" value="P:tetrahydrofolate interconversion"/>
    <property type="evidence" value="ECO:0007669"/>
    <property type="project" value="TreeGrafter"/>
</dbReference>
<dbReference type="PANTHER" id="PTHR48099">
    <property type="entry name" value="C-1-TETRAHYDROFOLATE SYNTHASE, CYTOPLASMIC-RELATED"/>
    <property type="match status" value="1"/>
</dbReference>
<dbReference type="InterPro" id="IPR046346">
    <property type="entry name" value="Aminoacid_DH-like_N_sf"/>
</dbReference>
<dbReference type="InterPro" id="IPR000672">
    <property type="entry name" value="THF_DH/CycHdrlase"/>
</dbReference>
<comment type="subunit">
    <text evidence="1">Homodimer.</text>
</comment>
<dbReference type="Proteomes" id="UP001200034">
    <property type="component" value="Unassembled WGS sequence"/>
</dbReference>
<comment type="catalytic activity">
    <reaction evidence="7">
        <text>(6R)-5,10-methenyltetrahydrofolate + H2O = (6R)-10-formyltetrahydrofolate + H(+)</text>
        <dbReference type="Rhea" id="RHEA:23700"/>
        <dbReference type="ChEBI" id="CHEBI:15377"/>
        <dbReference type="ChEBI" id="CHEBI:15378"/>
        <dbReference type="ChEBI" id="CHEBI:57455"/>
        <dbReference type="ChEBI" id="CHEBI:195366"/>
        <dbReference type="EC" id="3.5.4.9"/>
    </reaction>
</comment>
<evidence type="ECO:0000259" key="8">
    <source>
        <dbReference type="Pfam" id="PF00763"/>
    </source>
</evidence>
<keyword evidence="6" id="KW-0511">Multifunctional enzyme</keyword>
<keyword evidence="5" id="KW-0560">Oxidoreductase</keyword>
<evidence type="ECO:0000256" key="5">
    <source>
        <dbReference type="ARBA" id="ARBA00023002"/>
    </source>
</evidence>
<dbReference type="FunFam" id="3.40.50.10860:FF:000005">
    <property type="entry name" value="C-1-tetrahydrofolate synthase, cytoplasmic, putative"/>
    <property type="match status" value="1"/>
</dbReference>
<proteinExistence type="inferred from homology"/>
<dbReference type="CDD" id="cd01080">
    <property type="entry name" value="NAD_bind_m-THF_DH_Cyclohyd"/>
    <property type="match status" value="1"/>
</dbReference>
<evidence type="ECO:0000256" key="4">
    <source>
        <dbReference type="ARBA" id="ARBA00022801"/>
    </source>
</evidence>
<dbReference type="EMBL" id="JAJJHW010003409">
    <property type="protein sequence ID" value="KAH8359960.1"/>
    <property type="molecule type" value="Genomic_DNA"/>
</dbReference>
<dbReference type="InterPro" id="IPR020630">
    <property type="entry name" value="THF_DH/CycHdrlase_cat_dom"/>
</dbReference>
<dbReference type="Gene3D" id="3.40.50.720">
    <property type="entry name" value="NAD(P)-binding Rossmann-like Domain"/>
    <property type="match status" value="1"/>
</dbReference>
<evidence type="ECO:0000313" key="10">
    <source>
        <dbReference type="EMBL" id="KAH8359960.1"/>
    </source>
</evidence>
<dbReference type="Pfam" id="PF02882">
    <property type="entry name" value="THF_DHG_CYH_C"/>
    <property type="match status" value="1"/>
</dbReference>
<dbReference type="PANTHER" id="PTHR48099:SF11">
    <property type="entry name" value="BIFUNCTIONAL METHYLENETETRAHYDROFOLATE DEHYDROGENASE_CYCLOHYDROLASE, MITOCHONDRIAL"/>
    <property type="match status" value="1"/>
</dbReference>
<dbReference type="GO" id="GO:0004487">
    <property type="term" value="F:methylenetetrahydrofolate dehydrogenase (NAD+) activity"/>
    <property type="evidence" value="ECO:0007669"/>
    <property type="project" value="TreeGrafter"/>
</dbReference>
<evidence type="ECO:0000256" key="1">
    <source>
        <dbReference type="ARBA" id="ARBA00011738"/>
    </source>
</evidence>
<dbReference type="GO" id="GO:0004488">
    <property type="term" value="F:methylenetetrahydrofolate dehydrogenase (NADP+) activity"/>
    <property type="evidence" value="ECO:0007669"/>
    <property type="project" value="InterPro"/>
</dbReference>
<feature type="domain" description="Tetrahydrofolate dehydrogenase/cyclohydrolase catalytic" evidence="8">
    <location>
        <begin position="14"/>
        <end position="129"/>
    </location>
</feature>
<dbReference type="Gene3D" id="3.40.50.10860">
    <property type="entry name" value="Leucine Dehydrogenase, chain A, domain 1"/>
    <property type="match status" value="1"/>
</dbReference>
<dbReference type="SUPFAM" id="SSF53223">
    <property type="entry name" value="Aminoacid dehydrogenase-like, N-terminal domain"/>
    <property type="match status" value="1"/>
</dbReference>
<evidence type="ECO:0000256" key="2">
    <source>
        <dbReference type="ARBA" id="ARBA00012776"/>
    </source>
</evidence>
<dbReference type="InterPro" id="IPR036291">
    <property type="entry name" value="NAD(P)-bd_dom_sf"/>
</dbReference>
<dbReference type="FunFam" id="3.40.50.720:FF:000189">
    <property type="entry name" value="Bifunctional protein FolD"/>
    <property type="match status" value="1"/>
</dbReference>
<evidence type="ECO:0000259" key="9">
    <source>
        <dbReference type="Pfam" id="PF02882"/>
    </source>
</evidence>
<comment type="caution">
    <text evidence="10">The sequence shown here is derived from an EMBL/GenBank/DDBJ whole genome shotgun (WGS) entry which is preliminary data.</text>
</comment>
<dbReference type="PROSITE" id="PS00767">
    <property type="entry name" value="THF_DHG_CYH_2"/>
    <property type="match status" value="1"/>
</dbReference>
<evidence type="ECO:0000256" key="3">
    <source>
        <dbReference type="ARBA" id="ARBA00022563"/>
    </source>
</evidence>
<evidence type="ECO:0000313" key="11">
    <source>
        <dbReference type="Proteomes" id="UP001200034"/>
    </source>
</evidence>
<organism evidence="10 11">
    <name type="scientific">Drosophila rubida</name>
    <dbReference type="NCBI Taxonomy" id="30044"/>
    <lineage>
        <taxon>Eukaryota</taxon>
        <taxon>Metazoa</taxon>
        <taxon>Ecdysozoa</taxon>
        <taxon>Arthropoda</taxon>
        <taxon>Hexapoda</taxon>
        <taxon>Insecta</taxon>
        <taxon>Pterygota</taxon>
        <taxon>Neoptera</taxon>
        <taxon>Endopterygota</taxon>
        <taxon>Diptera</taxon>
        <taxon>Brachycera</taxon>
        <taxon>Muscomorpha</taxon>
        <taxon>Ephydroidea</taxon>
        <taxon>Drosophilidae</taxon>
        <taxon>Drosophila</taxon>
    </lineage>
</organism>
<protein>
    <recommendedName>
        <fullName evidence="2">methenyltetrahydrofolate cyclohydrolase</fullName>
        <ecNumber evidence="2">3.5.4.9</ecNumber>
    </recommendedName>
</protein>
<feature type="domain" description="Tetrahydrofolate dehydrogenase/cyclohydrolase NAD(P)-binding" evidence="9">
    <location>
        <begin position="148"/>
        <end position="304"/>
    </location>
</feature>